<evidence type="ECO:0000256" key="2">
    <source>
        <dbReference type="ARBA" id="ARBA00023004"/>
    </source>
</evidence>
<evidence type="ECO:0000313" key="5">
    <source>
        <dbReference type="EMBL" id="SEC72345.1"/>
    </source>
</evidence>
<reference evidence="5 6" key="1">
    <citation type="submission" date="2016-10" db="EMBL/GenBank/DDBJ databases">
        <authorList>
            <person name="de Groot N.N."/>
        </authorList>
    </citation>
    <scope>NUCLEOTIDE SEQUENCE [LARGE SCALE GENOMIC DNA]</scope>
    <source>
        <strain evidence="5 6">MT12</strain>
    </source>
</reference>
<dbReference type="PANTHER" id="PTHR42827:SF1">
    <property type="entry name" value="IRON-SULFUR CLUSTER-BINDING PROTEIN"/>
    <property type="match status" value="1"/>
</dbReference>
<dbReference type="GO" id="GO:0051536">
    <property type="term" value="F:iron-sulfur cluster binding"/>
    <property type="evidence" value="ECO:0007669"/>
    <property type="project" value="UniProtKB-KW"/>
</dbReference>
<dbReference type="InterPro" id="IPR036527">
    <property type="entry name" value="SCP2_sterol-bd_dom_sf"/>
</dbReference>
<evidence type="ECO:0000256" key="1">
    <source>
        <dbReference type="ARBA" id="ARBA00022723"/>
    </source>
</evidence>
<dbReference type="Gene3D" id="3.30.70.3270">
    <property type="match status" value="1"/>
</dbReference>
<dbReference type="EMBL" id="FNTH01000001">
    <property type="protein sequence ID" value="SEC72345.1"/>
    <property type="molecule type" value="Genomic_DNA"/>
</dbReference>
<gene>
    <name evidence="5" type="ORF">SAMN05444164_2579</name>
</gene>
<dbReference type="InterPro" id="IPR017900">
    <property type="entry name" value="4Fe4S_Fe_S_CS"/>
</dbReference>
<name>A0A1H4UUD2_9BRAD</name>
<dbReference type="PROSITE" id="PS00198">
    <property type="entry name" value="4FE4S_FER_1"/>
    <property type="match status" value="1"/>
</dbReference>
<feature type="domain" description="4Fe-4S ferredoxin-type" evidence="4">
    <location>
        <begin position="180"/>
        <end position="209"/>
    </location>
</feature>
<dbReference type="Pfam" id="PF00037">
    <property type="entry name" value="Fer4"/>
    <property type="match status" value="1"/>
</dbReference>
<protein>
    <submittedName>
        <fullName evidence="5">4Fe-4S binding domain-containing protein</fullName>
    </submittedName>
</protein>
<proteinExistence type="predicted"/>
<keyword evidence="3" id="KW-0411">Iron-sulfur</keyword>
<dbReference type="InterPro" id="IPR017896">
    <property type="entry name" value="4Fe4S_Fe-S-bd"/>
</dbReference>
<dbReference type="Proteomes" id="UP000198992">
    <property type="component" value="Unassembled WGS sequence"/>
</dbReference>
<accession>A0A1H4UUD2</accession>
<dbReference type="PROSITE" id="PS51379">
    <property type="entry name" value="4FE4S_FER_2"/>
    <property type="match status" value="1"/>
</dbReference>
<dbReference type="RefSeq" id="WP_092115820.1">
    <property type="nucleotide sequence ID" value="NZ_FNTH01000001.1"/>
</dbReference>
<dbReference type="PANTHER" id="PTHR42827">
    <property type="entry name" value="IRON-SULFUR CLUSTER-BINDING PROTEIN-RELATED"/>
    <property type="match status" value="1"/>
</dbReference>
<dbReference type="GO" id="GO:0046872">
    <property type="term" value="F:metal ion binding"/>
    <property type="evidence" value="ECO:0007669"/>
    <property type="project" value="UniProtKB-KW"/>
</dbReference>
<organism evidence="5 6">
    <name type="scientific">Bradyrhizobium erythrophlei</name>
    <dbReference type="NCBI Taxonomy" id="1437360"/>
    <lineage>
        <taxon>Bacteria</taxon>
        <taxon>Pseudomonadati</taxon>
        <taxon>Pseudomonadota</taxon>
        <taxon>Alphaproteobacteria</taxon>
        <taxon>Hyphomicrobiales</taxon>
        <taxon>Nitrobacteraceae</taxon>
        <taxon>Bradyrhizobium</taxon>
    </lineage>
</organism>
<dbReference type="SUPFAM" id="SSF55718">
    <property type="entry name" value="SCP-like"/>
    <property type="match status" value="1"/>
</dbReference>
<keyword evidence="1" id="KW-0479">Metal-binding</keyword>
<evidence type="ECO:0000259" key="4">
    <source>
        <dbReference type="PROSITE" id="PS51379"/>
    </source>
</evidence>
<dbReference type="AlphaFoldDB" id="A0A1H4UUD2"/>
<sequence length="441" mass="49159">MSLDDHPTVRAVRARSSQHVHDVPVSSELLKRIARECGADDVGIIEFERAAIAPQRDFIRKVYGRTRSLLAIVCHMNREPVRSPSRSVANEEFHGTYDHVNETARTIVRALDEHGIPACNSVAAFPMEMDLPRIMMVQHKPIAVEAGLGRMGIHRSIIHPKFGSFVLLGTVLLGCEVDAYDQPIDHNPCLECKLCVAACPVGAIKPDGGFDFLSCHTHNYHDFLGNFTQWVEKVADSKDAKDYRSRVPRTETLNIWQSLSFKPGYKAAYCISACPAGEDVIGPFLHDRDAHFTDVVQPLIDKDEFVYVIPDTDAEDTVTRRFPHKKVQHVTSGRHTGSIQAYIFSLSLGFQRGRARGLDFVTHLRFTGASALDMTVVIKGKDLQVVPGRHVGDAALNITADTQAWLRIQNRDLDLTDAIASELVSFSDEKLFAAYMRCFPL</sequence>
<evidence type="ECO:0000256" key="3">
    <source>
        <dbReference type="ARBA" id="ARBA00023014"/>
    </source>
</evidence>
<evidence type="ECO:0000313" key="6">
    <source>
        <dbReference type="Proteomes" id="UP000198992"/>
    </source>
</evidence>
<dbReference type="OrthoDB" id="9796486at2"/>
<dbReference type="SUPFAM" id="SSF46548">
    <property type="entry name" value="alpha-helical ferredoxin"/>
    <property type="match status" value="1"/>
</dbReference>
<keyword evidence="2" id="KW-0408">Iron</keyword>